<dbReference type="InterPro" id="IPR041267">
    <property type="entry name" value="NLRP_HD2"/>
</dbReference>
<dbReference type="OMA" id="NHCNLTE"/>
<evidence type="ECO:0000259" key="7">
    <source>
        <dbReference type="PROSITE" id="PS50824"/>
    </source>
</evidence>
<dbReference type="Pfam" id="PF14484">
    <property type="entry name" value="FISNA"/>
    <property type="match status" value="1"/>
</dbReference>
<reference evidence="8" key="1">
    <citation type="submission" date="2025-08" db="UniProtKB">
        <authorList>
            <consortium name="Ensembl"/>
        </authorList>
    </citation>
    <scope>IDENTIFICATION</scope>
</reference>
<dbReference type="GeneTree" id="ENSGT01150000286911"/>
<evidence type="ECO:0000256" key="5">
    <source>
        <dbReference type="ARBA" id="ARBA00022741"/>
    </source>
</evidence>
<dbReference type="InterPro" id="IPR027417">
    <property type="entry name" value="P-loop_NTPase"/>
</dbReference>
<evidence type="ECO:0000313" key="8">
    <source>
        <dbReference type="Ensembl" id="ENSACIP00000013808.1"/>
    </source>
</evidence>
<dbReference type="SMART" id="SM01288">
    <property type="entry name" value="FISNA"/>
    <property type="match status" value="1"/>
</dbReference>
<dbReference type="Pfam" id="PF02758">
    <property type="entry name" value="PYRIN"/>
    <property type="match status" value="1"/>
</dbReference>
<comment type="subcellular location">
    <subcellularLocation>
        <location evidence="1">Cytoplasm</location>
    </subcellularLocation>
</comment>
<organism evidence="8 9">
    <name type="scientific">Amphilophus citrinellus</name>
    <name type="common">Midas cichlid</name>
    <name type="synonym">Cichlasoma citrinellum</name>
    <dbReference type="NCBI Taxonomy" id="61819"/>
    <lineage>
        <taxon>Eukaryota</taxon>
        <taxon>Metazoa</taxon>
        <taxon>Chordata</taxon>
        <taxon>Craniata</taxon>
        <taxon>Vertebrata</taxon>
        <taxon>Euteleostomi</taxon>
        <taxon>Actinopterygii</taxon>
        <taxon>Neopterygii</taxon>
        <taxon>Teleostei</taxon>
        <taxon>Neoteleostei</taxon>
        <taxon>Acanthomorphata</taxon>
        <taxon>Ovalentaria</taxon>
        <taxon>Cichlomorphae</taxon>
        <taxon>Cichliformes</taxon>
        <taxon>Cichlidae</taxon>
        <taxon>New World cichlids</taxon>
        <taxon>Cichlasomatinae</taxon>
        <taxon>Heroini</taxon>
        <taxon>Amphilophus</taxon>
    </lineage>
</organism>
<dbReference type="SUPFAM" id="SSF52047">
    <property type="entry name" value="RNI-like"/>
    <property type="match status" value="1"/>
</dbReference>
<dbReference type="Gene3D" id="1.10.533.10">
    <property type="entry name" value="Death Domain, Fas"/>
    <property type="match status" value="1"/>
</dbReference>
<evidence type="ECO:0000256" key="3">
    <source>
        <dbReference type="ARBA" id="ARBA00022614"/>
    </source>
</evidence>
<dbReference type="InterPro" id="IPR041075">
    <property type="entry name" value="NOD1/2_WH"/>
</dbReference>
<keyword evidence="2" id="KW-0963">Cytoplasm</keyword>
<keyword evidence="5" id="KW-0547">Nucleotide-binding</keyword>
<accession>A0A3Q0RVT6</accession>
<evidence type="ECO:0000256" key="2">
    <source>
        <dbReference type="ARBA" id="ARBA00022490"/>
    </source>
</evidence>
<dbReference type="InterPro" id="IPR032675">
    <property type="entry name" value="LRR_dom_sf"/>
</dbReference>
<dbReference type="Ensembl" id="ENSACIT00000014178.1">
    <property type="protein sequence ID" value="ENSACIP00000013808.1"/>
    <property type="gene ID" value="ENSACIG00000010724.1"/>
</dbReference>
<dbReference type="STRING" id="61819.ENSACIP00000013808"/>
<dbReference type="Gene3D" id="3.40.50.300">
    <property type="entry name" value="P-loop containing nucleotide triphosphate hydrolases"/>
    <property type="match status" value="1"/>
</dbReference>
<name>A0A3Q0RVT6_AMPCI</name>
<dbReference type="Pfam" id="PF13516">
    <property type="entry name" value="LRR_6"/>
    <property type="match status" value="4"/>
</dbReference>
<sequence>VTMACVPELLLGILEELVDKELRKFQWFLTNVSEGYTHIPKSRVDGVDRTGTVDLLVQTYGYDGAVTVTEDILLKMNLKLWAEKLKEGYTWSHNSSLFSFLFFFLSVSCNHADKEKLKSTLKEKYQNIYEGNADEGETVYLKKIYTELHMIEGAWGSFSEEHEVRQQRSAHVSVDEKSIKENTDIAFLFPLPFRELNTIIGEKDYSLMQLIHQFFPAIKPLEKLGTDCKVLFIFDGLDETLLPLNFKENKVLRDETEPALLDVLITNLITGDLLGNALIWITSRPAAANRIPRKYIDQWTEVKGFGNDQREEYFKRSLHNDSLALKVINHVKSSRSLYIMCQIPVFCWITVTVMKKLVLRSTLQTRQGSYGEAVGLWQLGELAFRQLEKGKLIFYEADLKECGMDVTEATIYSGVCTEIFMMEGERRRKVFSFVHLTIQEFLAAVHAHYSYMQRKENVFLGYLKRIFTRWLSKSVFNFHKTAIEKALESPDGRWDLVLRFLLGLSLKSNQELLCKILDLDAEGEEDVVRTIQFIKEKINEEAEAKLNLFHCLSELKEEALVQKVQSFVSSGRLNAKKMSPAQWSALTFDLMTSETTKEELNCCNLTENCCKSLASALSSTSSHLTVLDLSENKLRDSGVKLLSAGLNSPHCKLKSLRLKKCQLQGDCCEALAVAVSTEFTQLRDLDLSANDFQSTHLKALCVGMCSHHCKLETLRLNRCKLREDCCADLASVLNSGSSLLKTLDLSNNSLKDSGVSLLAAGLRNPVWCSLTQKCCDPIGWGLTSDSKHLTELDLSGNNLHGPDFQLLCSGLRSQHCKLKTLRLDECSLQKCCGDVASVLSSDSSHLKELDLSGNDLQDLEVKLLSDGLSNPSCTLETLK</sequence>
<dbReference type="GO" id="GO:0005737">
    <property type="term" value="C:cytoplasm"/>
    <property type="evidence" value="ECO:0007669"/>
    <property type="project" value="UniProtKB-SubCell"/>
</dbReference>
<dbReference type="InterPro" id="IPR029495">
    <property type="entry name" value="NACHT-assoc"/>
</dbReference>
<dbReference type="SMART" id="SM00368">
    <property type="entry name" value="LRR_RI"/>
    <property type="match status" value="7"/>
</dbReference>
<reference evidence="8" key="2">
    <citation type="submission" date="2025-09" db="UniProtKB">
        <authorList>
            <consortium name="Ensembl"/>
        </authorList>
    </citation>
    <scope>IDENTIFICATION</scope>
</reference>
<dbReference type="InterPro" id="IPR051261">
    <property type="entry name" value="NLR"/>
</dbReference>
<dbReference type="InterPro" id="IPR001611">
    <property type="entry name" value="Leu-rich_rpt"/>
</dbReference>
<dbReference type="Pfam" id="PF17776">
    <property type="entry name" value="NLRC4_HD2"/>
    <property type="match status" value="1"/>
</dbReference>
<keyword evidence="6" id="KW-0067">ATP-binding</keyword>
<evidence type="ECO:0000313" key="9">
    <source>
        <dbReference type="Proteomes" id="UP000261340"/>
    </source>
</evidence>
<proteinExistence type="predicted"/>
<feature type="domain" description="Pyrin" evidence="7">
    <location>
        <begin position="3"/>
        <end position="91"/>
    </location>
</feature>
<evidence type="ECO:0000256" key="6">
    <source>
        <dbReference type="ARBA" id="ARBA00022840"/>
    </source>
</evidence>
<dbReference type="SUPFAM" id="SSF47986">
    <property type="entry name" value="DEATH domain"/>
    <property type="match status" value="1"/>
</dbReference>
<dbReference type="InterPro" id="IPR011029">
    <property type="entry name" value="DEATH-like_dom_sf"/>
</dbReference>
<dbReference type="SMART" id="SM01289">
    <property type="entry name" value="PYRIN"/>
    <property type="match status" value="1"/>
</dbReference>
<dbReference type="Proteomes" id="UP000261340">
    <property type="component" value="Unplaced"/>
</dbReference>
<dbReference type="PANTHER" id="PTHR24106">
    <property type="entry name" value="NACHT, LRR AND CARD DOMAINS-CONTAINING"/>
    <property type="match status" value="1"/>
</dbReference>
<dbReference type="PROSITE" id="PS51450">
    <property type="entry name" value="LRR"/>
    <property type="match status" value="1"/>
</dbReference>
<dbReference type="InterPro" id="IPR007111">
    <property type="entry name" value="NACHT_NTPase"/>
</dbReference>
<dbReference type="GO" id="GO:0005524">
    <property type="term" value="F:ATP binding"/>
    <property type="evidence" value="ECO:0007669"/>
    <property type="project" value="UniProtKB-KW"/>
</dbReference>
<dbReference type="AlphaFoldDB" id="A0A3Q0RVT6"/>
<dbReference type="InterPro" id="IPR004020">
    <property type="entry name" value="DAPIN"/>
</dbReference>
<dbReference type="Pfam" id="PF17779">
    <property type="entry name" value="WHD_NOD2"/>
    <property type="match status" value="1"/>
</dbReference>
<dbReference type="Pfam" id="PF05729">
    <property type="entry name" value="NACHT"/>
    <property type="match status" value="1"/>
</dbReference>
<keyword evidence="3" id="KW-0433">Leucine-rich repeat</keyword>
<dbReference type="Gene3D" id="3.80.10.10">
    <property type="entry name" value="Ribonuclease Inhibitor"/>
    <property type="match status" value="2"/>
</dbReference>
<evidence type="ECO:0000256" key="1">
    <source>
        <dbReference type="ARBA" id="ARBA00004496"/>
    </source>
</evidence>
<keyword evidence="9" id="KW-1185">Reference proteome</keyword>
<keyword evidence="4" id="KW-0677">Repeat</keyword>
<protein>
    <recommendedName>
        <fullName evidence="7">Pyrin domain-containing protein</fullName>
    </recommendedName>
</protein>
<dbReference type="PROSITE" id="PS50824">
    <property type="entry name" value="DAPIN"/>
    <property type="match status" value="1"/>
</dbReference>
<evidence type="ECO:0000256" key="4">
    <source>
        <dbReference type="ARBA" id="ARBA00022737"/>
    </source>
</evidence>